<organism evidence="3">
    <name type="scientific">mine drainage metagenome</name>
    <dbReference type="NCBI Taxonomy" id="410659"/>
    <lineage>
        <taxon>unclassified sequences</taxon>
        <taxon>metagenomes</taxon>
        <taxon>ecological metagenomes</taxon>
    </lineage>
</organism>
<protein>
    <submittedName>
        <fullName evidence="3">D-beta-hydroxybutyrate dehydrogenase</fullName>
        <ecNumber evidence="3">1.1.1.30</ecNumber>
    </submittedName>
</protein>
<dbReference type="PANTHER" id="PTHR43157:SF31">
    <property type="entry name" value="PHOSPHATIDYLINOSITOL-GLYCAN BIOSYNTHESIS CLASS F PROTEIN"/>
    <property type="match status" value="1"/>
</dbReference>
<dbReference type="SMART" id="SM00822">
    <property type="entry name" value="PKS_KR"/>
    <property type="match status" value="1"/>
</dbReference>
<evidence type="ECO:0000259" key="2">
    <source>
        <dbReference type="SMART" id="SM00822"/>
    </source>
</evidence>
<dbReference type="EMBL" id="MLJW01000001">
    <property type="protein sequence ID" value="OIR19225.1"/>
    <property type="molecule type" value="Genomic_DNA"/>
</dbReference>
<comment type="caution">
    <text evidence="3">The sequence shown here is derived from an EMBL/GenBank/DDBJ whole genome shotgun (WGS) entry which is preliminary data.</text>
</comment>
<reference evidence="3" key="1">
    <citation type="submission" date="2016-10" db="EMBL/GenBank/DDBJ databases">
        <title>Sequence of Gallionella enrichment culture.</title>
        <authorList>
            <person name="Poehlein A."/>
            <person name="Muehling M."/>
            <person name="Daniel R."/>
        </authorList>
    </citation>
    <scope>NUCLEOTIDE SEQUENCE</scope>
</reference>
<gene>
    <name evidence="3" type="primary">bdhA_1</name>
    <name evidence="3" type="ORF">GALL_01040</name>
</gene>
<dbReference type="EC" id="1.1.1.30" evidence="3"/>
<dbReference type="AlphaFoldDB" id="A0A1J5TE71"/>
<dbReference type="SUPFAM" id="SSF51735">
    <property type="entry name" value="NAD(P)-binding Rossmann-fold domains"/>
    <property type="match status" value="1"/>
</dbReference>
<feature type="domain" description="Ketoreductase" evidence="2">
    <location>
        <begin position="2"/>
        <end position="268"/>
    </location>
</feature>
<dbReference type="InterPro" id="IPR036291">
    <property type="entry name" value="NAD(P)-bd_dom_sf"/>
</dbReference>
<evidence type="ECO:0000313" key="3">
    <source>
        <dbReference type="EMBL" id="OIR19225.1"/>
    </source>
</evidence>
<name>A0A1J5TE71_9ZZZZ</name>
<dbReference type="InterPro" id="IPR002347">
    <property type="entry name" value="SDR_fam"/>
</dbReference>
<sequence length="270" mass="28530">MGTILITGATDGIGLATARELARRGCELVLHGRNAEKANRACDAVRADVPGAVLHSACADLGDLAAVARMAEDLAARLPRLDVLINNAGVYMTERRVSRDGFEMTLAVNHLAHFLLTGRLLAVLKKSAAPRVVTVGSMVHSGGRIPFDDMNCERGFNGYQAYANSKLANVLFANELARREPWLTSNSLHPGVIGTKLLHAAFSMPGGSVADGARTSVYLATSPEVANLTGRYFDACSETAAAAQARDGQLAQRLWAWSERAVGGFAGPAS</sequence>
<accession>A0A1J5TE71</accession>
<dbReference type="Pfam" id="PF00106">
    <property type="entry name" value="adh_short"/>
    <property type="match status" value="1"/>
</dbReference>
<dbReference type="InterPro" id="IPR057326">
    <property type="entry name" value="KR_dom"/>
</dbReference>
<dbReference type="CDD" id="cd05327">
    <property type="entry name" value="retinol-DH_like_SDR_c_like"/>
    <property type="match status" value="1"/>
</dbReference>
<evidence type="ECO:0000256" key="1">
    <source>
        <dbReference type="ARBA" id="ARBA00023002"/>
    </source>
</evidence>
<keyword evidence="1 3" id="KW-0560">Oxidoreductase</keyword>
<dbReference type="Gene3D" id="3.40.50.720">
    <property type="entry name" value="NAD(P)-binding Rossmann-like Domain"/>
    <property type="match status" value="1"/>
</dbReference>
<dbReference type="GO" id="GO:0003858">
    <property type="term" value="F:3-hydroxybutyrate dehydrogenase activity"/>
    <property type="evidence" value="ECO:0007669"/>
    <property type="project" value="UniProtKB-EC"/>
</dbReference>
<dbReference type="PANTHER" id="PTHR43157">
    <property type="entry name" value="PHOSPHATIDYLINOSITOL-GLYCAN BIOSYNTHESIS CLASS F PROTEIN-RELATED"/>
    <property type="match status" value="1"/>
</dbReference>
<proteinExistence type="predicted"/>
<dbReference type="PRINTS" id="PR00081">
    <property type="entry name" value="GDHRDH"/>
</dbReference>